<dbReference type="InterPro" id="IPR013783">
    <property type="entry name" value="Ig-like_fold"/>
</dbReference>
<dbReference type="Pfam" id="PF00756">
    <property type="entry name" value="Esterase"/>
    <property type="match status" value="1"/>
</dbReference>
<dbReference type="Proteomes" id="UP000249518">
    <property type="component" value="Unassembled WGS sequence"/>
</dbReference>
<proteinExistence type="predicted"/>
<dbReference type="InterPro" id="IPR050583">
    <property type="entry name" value="Mycobacterial_A85_antigen"/>
</dbReference>
<dbReference type="InterPro" id="IPR013784">
    <property type="entry name" value="Carb-bd-like_fold"/>
</dbReference>
<reference evidence="2 3" key="1">
    <citation type="submission" date="2018-06" db="EMBL/GenBank/DDBJ databases">
        <title>Genomic Encyclopedia of Type Strains, Phase III (KMG-III): the genomes of soil and plant-associated and newly described type strains.</title>
        <authorList>
            <person name="Whitman W."/>
        </authorList>
    </citation>
    <scope>NUCLEOTIDE SEQUENCE [LARGE SCALE GENOMIC DNA]</scope>
    <source>
        <strain evidence="2 3">CGMCC 1.12504</strain>
    </source>
</reference>
<dbReference type="AlphaFoldDB" id="A0A328WWY4"/>
<protein>
    <submittedName>
        <fullName evidence="2">Putative alpha/beta superfamily hydrolase</fullName>
    </submittedName>
</protein>
<dbReference type="GO" id="GO:0016787">
    <property type="term" value="F:hydrolase activity"/>
    <property type="evidence" value="ECO:0007669"/>
    <property type="project" value="UniProtKB-KW"/>
</dbReference>
<keyword evidence="2" id="KW-0378">Hydrolase</keyword>
<dbReference type="InterPro" id="IPR000801">
    <property type="entry name" value="Esterase-like"/>
</dbReference>
<evidence type="ECO:0000313" key="3">
    <source>
        <dbReference type="Proteomes" id="UP000249518"/>
    </source>
</evidence>
<accession>A0A328WWY4</accession>
<dbReference type="Gene3D" id="2.60.40.10">
    <property type="entry name" value="Immunoglobulins"/>
    <property type="match status" value="1"/>
</dbReference>
<name>A0A328WWY4_9FLAO</name>
<organism evidence="2 3">
    <name type="scientific">Flavobacterium lacus</name>
    <dbReference type="NCBI Taxonomy" id="1353778"/>
    <lineage>
        <taxon>Bacteria</taxon>
        <taxon>Pseudomonadati</taxon>
        <taxon>Bacteroidota</taxon>
        <taxon>Flavobacteriia</taxon>
        <taxon>Flavobacteriales</taxon>
        <taxon>Flavobacteriaceae</taxon>
        <taxon>Flavobacterium</taxon>
    </lineage>
</organism>
<feature type="domain" description="CBM20" evidence="1">
    <location>
        <begin position="14"/>
        <end position="118"/>
    </location>
</feature>
<dbReference type="PANTHER" id="PTHR48098:SF6">
    <property type="entry name" value="FERRI-BACILLIBACTIN ESTERASE BESA"/>
    <property type="match status" value="1"/>
</dbReference>
<comment type="caution">
    <text evidence="2">The sequence shown here is derived from an EMBL/GenBank/DDBJ whole genome shotgun (WGS) entry which is preliminary data.</text>
</comment>
<evidence type="ECO:0000313" key="2">
    <source>
        <dbReference type="EMBL" id="RAR48927.1"/>
    </source>
</evidence>
<dbReference type="SMART" id="SM01065">
    <property type="entry name" value="CBM_2"/>
    <property type="match status" value="1"/>
</dbReference>
<dbReference type="OrthoDB" id="9803578at2"/>
<keyword evidence="3" id="KW-1185">Reference proteome</keyword>
<dbReference type="PROSITE" id="PS51166">
    <property type="entry name" value="CBM20"/>
    <property type="match status" value="1"/>
</dbReference>
<gene>
    <name evidence="2" type="ORF">B0I10_10463</name>
</gene>
<dbReference type="PANTHER" id="PTHR48098">
    <property type="entry name" value="ENTEROCHELIN ESTERASE-RELATED"/>
    <property type="match status" value="1"/>
</dbReference>
<dbReference type="RefSeq" id="WP_112085389.1">
    <property type="nucleotide sequence ID" value="NZ_QLSV01000004.1"/>
</dbReference>
<dbReference type="Gene3D" id="3.40.50.1820">
    <property type="entry name" value="alpha/beta hydrolase"/>
    <property type="match status" value="1"/>
</dbReference>
<dbReference type="SUPFAM" id="SSF49452">
    <property type="entry name" value="Starch-binding domain-like"/>
    <property type="match status" value="1"/>
</dbReference>
<dbReference type="SUPFAM" id="SSF53474">
    <property type="entry name" value="alpha/beta-Hydrolases"/>
    <property type="match status" value="1"/>
</dbReference>
<dbReference type="GO" id="GO:2001070">
    <property type="term" value="F:starch binding"/>
    <property type="evidence" value="ECO:0007669"/>
    <property type="project" value="InterPro"/>
</dbReference>
<dbReference type="InterPro" id="IPR029058">
    <property type="entry name" value="AB_hydrolase_fold"/>
</dbReference>
<dbReference type="InterPro" id="IPR002044">
    <property type="entry name" value="CBM20"/>
</dbReference>
<sequence length="458" mass="51005">MKKFLLLFISIFSITFYGQVTLRITSIPGNTPTGATIYLAGNVNGWNPSDSNSVMQPDGFGAYQLIIPEGSGTVEYKFTRGSWPTVEGNVSGGFLPNRTFAFTGSPQTLTLTIQSWEDITGGNNSTAAANVQILSPSFYMPQLDRNRRIWLYLPPDYFTSTKNYPVLYMKDGQNLFDNLTSFSGEWQVDETLNTLFEEGDYGAIVVGIDNGGGSQRFNEYSPWVNTQYGGGQGDEYMQFIAETLKPYIDENFRTRPEPEMNALIGSSLGALIATYGVCAYPNLFQKLGSFSPAYWFTLTDLNSYLSVPIDLSNHRSYFVAGQNESSTMVTNTNTIKNAMQNNGMTSTNTLTKFDSYGTHSESYWRGEFAAAYQWLFMNENLSVVPVKNIKPIVIQTASGELWLEGFDHKITFELFAITGQKITSLELENGFATLPENLASGIYILKSEITTVKLFKKE</sequence>
<dbReference type="EMBL" id="QLSV01000004">
    <property type="protein sequence ID" value="RAR48927.1"/>
    <property type="molecule type" value="Genomic_DNA"/>
</dbReference>
<evidence type="ECO:0000259" key="1">
    <source>
        <dbReference type="PROSITE" id="PS51166"/>
    </source>
</evidence>